<sequence>MTETPDTIDIGAYLRDLGERVRSLRARRGMTRKDLSRHSDISERYLAQLENGAANPSVELLWRIVHAMGISFDELVSDRSVQPMAHAPLLDLLRNLSAEEQNQAYGMLVRHFARQPPQTLGGVALIGLRGAGKTTLGRAMGEAFDVPFIRLGDLVEQLAGMELAEIFSLGGQKTYRRLEREAVQYVVDRHERAIVEAGGSLVSESDTFELLRASFFTVWVRTSPEEHMNRVIQQGDLRPMRGNDEAMDDLRRILAEREPFYGTANYVLDTSRRSPAECLRELTGVCRPFLELPAATPAG</sequence>
<keyword evidence="3 7" id="KW-0547">Nucleotide-binding</keyword>
<name>A0A286GL73_9PROT</name>
<keyword evidence="1 7" id="KW-0028">Amino-acid biosynthesis</keyword>
<dbReference type="GO" id="GO:0003677">
    <property type="term" value="F:DNA binding"/>
    <property type="evidence" value="ECO:0007669"/>
    <property type="project" value="InterPro"/>
</dbReference>
<dbReference type="GO" id="GO:0009073">
    <property type="term" value="P:aromatic amino acid family biosynthetic process"/>
    <property type="evidence" value="ECO:0007669"/>
    <property type="project" value="UniProtKB-KW"/>
</dbReference>
<organism evidence="9 10">
    <name type="scientific">Caenispirillum bisanense</name>
    <dbReference type="NCBI Taxonomy" id="414052"/>
    <lineage>
        <taxon>Bacteria</taxon>
        <taxon>Pseudomonadati</taxon>
        <taxon>Pseudomonadota</taxon>
        <taxon>Alphaproteobacteria</taxon>
        <taxon>Rhodospirillales</taxon>
        <taxon>Novispirillaceae</taxon>
        <taxon>Caenispirillum</taxon>
    </lineage>
</organism>
<feature type="binding site" evidence="7">
    <location>
        <position position="176"/>
    </location>
    <ligand>
        <name>substrate</name>
    </ligand>
</feature>
<evidence type="ECO:0000256" key="3">
    <source>
        <dbReference type="ARBA" id="ARBA00022741"/>
    </source>
</evidence>
<comment type="pathway">
    <text evidence="7">Metabolic intermediate biosynthesis; chorismate biosynthesis; chorismate from D-erythrose 4-phosphate and phosphoenolpyruvate: step 5/7.</text>
</comment>
<feature type="binding site" evidence="7">
    <location>
        <position position="134"/>
    </location>
    <ligand>
        <name>Mg(2+)</name>
        <dbReference type="ChEBI" id="CHEBI:18420"/>
    </ligand>
</feature>
<dbReference type="Proteomes" id="UP000219621">
    <property type="component" value="Unassembled WGS sequence"/>
</dbReference>
<keyword evidence="4 7" id="KW-0418">Kinase</keyword>
<dbReference type="InterPro" id="IPR031322">
    <property type="entry name" value="Shikimate/glucono_kinase"/>
</dbReference>
<dbReference type="CDD" id="cd00093">
    <property type="entry name" value="HTH_XRE"/>
    <property type="match status" value="1"/>
</dbReference>
<keyword evidence="7" id="KW-0479">Metal-binding</keyword>
<comment type="cofactor">
    <cofactor evidence="7">
        <name>Mg(2+)</name>
        <dbReference type="ChEBI" id="CHEBI:18420"/>
    </cofactor>
    <text evidence="7">Binds 1 Mg(2+) ion per subunit.</text>
</comment>
<dbReference type="Gene3D" id="1.10.260.40">
    <property type="entry name" value="lambda repressor-like DNA-binding domains"/>
    <property type="match status" value="1"/>
</dbReference>
<dbReference type="GO" id="GO:0000287">
    <property type="term" value="F:magnesium ion binding"/>
    <property type="evidence" value="ECO:0007669"/>
    <property type="project" value="UniProtKB-UniRule"/>
</dbReference>
<dbReference type="InterPro" id="IPR001387">
    <property type="entry name" value="Cro/C1-type_HTH"/>
</dbReference>
<dbReference type="GO" id="GO:0005524">
    <property type="term" value="F:ATP binding"/>
    <property type="evidence" value="ECO:0007669"/>
    <property type="project" value="UniProtKB-UniRule"/>
</dbReference>
<dbReference type="UniPathway" id="UPA00053">
    <property type="reaction ID" value="UER00088"/>
</dbReference>
<dbReference type="OrthoDB" id="9800332at2"/>
<dbReference type="Pfam" id="PF01202">
    <property type="entry name" value="SKI"/>
    <property type="match status" value="1"/>
</dbReference>
<dbReference type="NCBIfam" id="NF006015">
    <property type="entry name" value="PRK08154.1"/>
    <property type="match status" value="1"/>
</dbReference>
<dbReference type="GO" id="GO:0009423">
    <property type="term" value="P:chorismate biosynthetic process"/>
    <property type="evidence" value="ECO:0007669"/>
    <property type="project" value="UniProtKB-UniRule"/>
</dbReference>
<evidence type="ECO:0000259" key="8">
    <source>
        <dbReference type="PROSITE" id="PS50943"/>
    </source>
</evidence>
<dbReference type="InterPro" id="IPR000623">
    <property type="entry name" value="Shikimate_kinase/TSH1"/>
</dbReference>
<dbReference type="SUPFAM" id="SSF47413">
    <property type="entry name" value="lambda repressor-like DNA-binding domains"/>
    <property type="match status" value="1"/>
</dbReference>
<evidence type="ECO:0000313" key="9">
    <source>
        <dbReference type="EMBL" id="SOD96252.1"/>
    </source>
</evidence>
<evidence type="ECO:0000256" key="5">
    <source>
        <dbReference type="ARBA" id="ARBA00022840"/>
    </source>
</evidence>
<comment type="function">
    <text evidence="7">Catalyzes the specific phosphorylation of the 3-hydroxyl group of shikimic acid using ATP as a cosubstrate.</text>
</comment>
<keyword evidence="2 7" id="KW-0808">Transferase</keyword>
<gene>
    <name evidence="7" type="primary">aroK</name>
    <name evidence="9" type="ORF">SAMN05421508_105233</name>
</gene>
<feature type="binding site" evidence="7">
    <location>
        <position position="273"/>
    </location>
    <ligand>
        <name>ATP</name>
        <dbReference type="ChEBI" id="CHEBI:30616"/>
    </ligand>
</feature>
<dbReference type="InterPro" id="IPR010982">
    <property type="entry name" value="Lambda_DNA-bd_dom_sf"/>
</dbReference>
<dbReference type="EC" id="2.7.1.71" evidence="7"/>
<evidence type="ECO:0000256" key="7">
    <source>
        <dbReference type="HAMAP-Rule" id="MF_00109"/>
    </source>
</evidence>
<feature type="binding site" evidence="7">
    <location>
        <begin position="130"/>
        <end position="135"/>
    </location>
    <ligand>
        <name>ATP</name>
        <dbReference type="ChEBI" id="CHEBI:30616"/>
    </ligand>
</feature>
<protein>
    <recommendedName>
        <fullName evidence="7">Shikimate kinase</fullName>
        <shortName evidence="7">SK</shortName>
        <ecNumber evidence="7">2.7.1.71</ecNumber>
    </recommendedName>
</protein>
<dbReference type="PRINTS" id="PR01100">
    <property type="entry name" value="SHIKIMTKNASE"/>
</dbReference>
<comment type="subcellular location">
    <subcellularLocation>
        <location evidence="7">Cytoplasm</location>
    </subcellularLocation>
</comment>
<keyword evidence="6 7" id="KW-0057">Aromatic amino acid biosynthesis</keyword>
<feature type="domain" description="HTH cro/C1-type" evidence="8">
    <location>
        <begin position="21"/>
        <end position="75"/>
    </location>
</feature>
<dbReference type="RefSeq" id="WP_097279607.1">
    <property type="nucleotide sequence ID" value="NZ_OCNJ01000005.1"/>
</dbReference>
<comment type="subunit">
    <text evidence="7">Monomer.</text>
</comment>
<dbReference type="HAMAP" id="MF_00109">
    <property type="entry name" value="Shikimate_kinase"/>
    <property type="match status" value="1"/>
</dbReference>
<evidence type="ECO:0000256" key="6">
    <source>
        <dbReference type="ARBA" id="ARBA00023141"/>
    </source>
</evidence>
<proteinExistence type="inferred from homology"/>
<dbReference type="SMART" id="SM00530">
    <property type="entry name" value="HTH_XRE"/>
    <property type="match status" value="1"/>
</dbReference>
<dbReference type="GO" id="GO:0008652">
    <property type="term" value="P:amino acid biosynthetic process"/>
    <property type="evidence" value="ECO:0007669"/>
    <property type="project" value="UniProtKB-KW"/>
</dbReference>
<accession>A0A286GL73</accession>
<comment type="caution">
    <text evidence="7">Lacks conserved residue(s) required for the propagation of feature annotation.</text>
</comment>
<dbReference type="AlphaFoldDB" id="A0A286GL73"/>
<reference evidence="9 10" key="1">
    <citation type="submission" date="2017-09" db="EMBL/GenBank/DDBJ databases">
        <authorList>
            <person name="Ehlers B."/>
            <person name="Leendertz F.H."/>
        </authorList>
    </citation>
    <scope>NUCLEOTIDE SEQUENCE [LARGE SCALE GENOMIC DNA]</scope>
    <source>
        <strain evidence="9 10">USBA 140</strain>
    </source>
</reference>
<keyword evidence="10" id="KW-1185">Reference proteome</keyword>
<dbReference type="GO" id="GO:0005829">
    <property type="term" value="C:cytosol"/>
    <property type="evidence" value="ECO:0007669"/>
    <property type="project" value="TreeGrafter"/>
</dbReference>
<dbReference type="GO" id="GO:0004765">
    <property type="term" value="F:shikimate kinase activity"/>
    <property type="evidence" value="ECO:0007669"/>
    <property type="project" value="UniProtKB-UniRule"/>
</dbReference>
<feature type="binding site" evidence="7">
    <location>
        <position position="238"/>
    </location>
    <ligand>
        <name>ATP</name>
        <dbReference type="ChEBI" id="CHEBI:30616"/>
    </ligand>
</feature>
<evidence type="ECO:0000256" key="2">
    <source>
        <dbReference type="ARBA" id="ARBA00022679"/>
    </source>
</evidence>
<feature type="binding site" evidence="7">
    <location>
        <position position="199"/>
    </location>
    <ligand>
        <name>substrate</name>
    </ligand>
</feature>
<dbReference type="InterPro" id="IPR027417">
    <property type="entry name" value="P-loop_NTPase"/>
</dbReference>
<dbReference type="SUPFAM" id="SSF52540">
    <property type="entry name" value="P-loop containing nucleoside triphosphate hydrolases"/>
    <property type="match status" value="1"/>
</dbReference>
<dbReference type="PANTHER" id="PTHR21087">
    <property type="entry name" value="SHIKIMATE KINASE"/>
    <property type="match status" value="1"/>
</dbReference>
<dbReference type="Gene3D" id="3.40.50.300">
    <property type="entry name" value="P-loop containing nucleotide triphosphate hydrolases"/>
    <property type="match status" value="1"/>
</dbReference>
<dbReference type="PROSITE" id="PS50943">
    <property type="entry name" value="HTH_CROC1"/>
    <property type="match status" value="1"/>
</dbReference>
<dbReference type="Pfam" id="PF01381">
    <property type="entry name" value="HTH_3"/>
    <property type="match status" value="1"/>
</dbReference>
<keyword evidence="5 7" id="KW-0067">ATP-binding</keyword>
<keyword evidence="7" id="KW-0963">Cytoplasm</keyword>
<comment type="similarity">
    <text evidence="7">Belongs to the shikimate kinase family.</text>
</comment>
<keyword evidence="7" id="KW-0460">Magnesium</keyword>
<dbReference type="PANTHER" id="PTHR21087:SF16">
    <property type="entry name" value="SHIKIMATE KINASE 1, CHLOROPLASTIC"/>
    <property type="match status" value="1"/>
</dbReference>
<evidence type="ECO:0000313" key="10">
    <source>
        <dbReference type="Proteomes" id="UP000219621"/>
    </source>
</evidence>
<dbReference type="CDD" id="cd00464">
    <property type="entry name" value="SK"/>
    <property type="match status" value="1"/>
</dbReference>
<evidence type="ECO:0000256" key="4">
    <source>
        <dbReference type="ARBA" id="ARBA00022777"/>
    </source>
</evidence>
<feature type="binding site" evidence="7">
    <location>
        <position position="257"/>
    </location>
    <ligand>
        <name>substrate</name>
    </ligand>
</feature>
<evidence type="ECO:0000256" key="1">
    <source>
        <dbReference type="ARBA" id="ARBA00022605"/>
    </source>
</evidence>
<dbReference type="EMBL" id="OCNJ01000005">
    <property type="protein sequence ID" value="SOD96252.1"/>
    <property type="molecule type" value="Genomic_DNA"/>
</dbReference>
<comment type="catalytic activity">
    <reaction evidence="7">
        <text>shikimate + ATP = 3-phosphoshikimate + ADP + H(+)</text>
        <dbReference type="Rhea" id="RHEA:13121"/>
        <dbReference type="ChEBI" id="CHEBI:15378"/>
        <dbReference type="ChEBI" id="CHEBI:30616"/>
        <dbReference type="ChEBI" id="CHEBI:36208"/>
        <dbReference type="ChEBI" id="CHEBI:145989"/>
        <dbReference type="ChEBI" id="CHEBI:456216"/>
        <dbReference type="EC" id="2.7.1.71"/>
    </reaction>
</comment>